<dbReference type="RefSeq" id="WP_382347873.1">
    <property type="nucleotide sequence ID" value="NZ_JBHSMC010000001.1"/>
</dbReference>
<name>A0ABW0LGH4_9BACI</name>
<evidence type="ECO:0000313" key="3">
    <source>
        <dbReference type="Proteomes" id="UP001596147"/>
    </source>
</evidence>
<reference evidence="3" key="1">
    <citation type="journal article" date="2019" name="Int. J. Syst. Evol. Microbiol.">
        <title>The Global Catalogue of Microorganisms (GCM) 10K type strain sequencing project: providing services to taxonomists for standard genome sequencing and annotation.</title>
        <authorList>
            <consortium name="The Broad Institute Genomics Platform"/>
            <consortium name="The Broad Institute Genome Sequencing Center for Infectious Disease"/>
            <person name="Wu L."/>
            <person name="Ma J."/>
        </authorList>
    </citation>
    <scope>NUCLEOTIDE SEQUENCE [LARGE SCALE GENOMIC DNA]</scope>
    <source>
        <strain evidence="3">CGMCC 1.12237</strain>
    </source>
</reference>
<dbReference type="Pfam" id="PF14071">
    <property type="entry name" value="YlbD_coat"/>
    <property type="match status" value="1"/>
</dbReference>
<protein>
    <submittedName>
        <fullName evidence="2">YlbD family protein</fullName>
    </submittedName>
</protein>
<organism evidence="2 3">
    <name type="scientific">Lederbergia graminis</name>
    <dbReference type="NCBI Taxonomy" id="735518"/>
    <lineage>
        <taxon>Bacteria</taxon>
        <taxon>Bacillati</taxon>
        <taxon>Bacillota</taxon>
        <taxon>Bacilli</taxon>
        <taxon>Bacillales</taxon>
        <taxon>Bacillaceae</taxon>
        <taxon>Lederbergia</taxon>
    </lineage>
</organism>
<sequence length="134" mass="15349">MAEKLHPSVEEFKLFVKEHPELVKAVRSGEGTWQEFYEEWYLLGPDDPKWSNYKLNQSTESNDTTEESSGNSNWINQITGVLKKMDPNQLQYHIGQLSEAIGAIQGVMGQFQSENKQNTSQSQGARHPFAFRKD</sequence>
<accession>A0ABW0LGH4</accession>
<feature type="compositionally biased region" description="Polar residues" evidence="1">
    <location>
        <begin position="112"/>
        <end position="124"/>
    </location>
</feature>
<gene>
    <name evidence="2" type="ORF">ACFPM4_03805</name>
</gene>
<evidence type="ECO:0000313" key="2">
    <source>
        <dbReference type="EMBL" id="MFC5463881.1"/>
    </source>
</evidence>
<evidence type="ECO:0000256" key="1">
    <source>
        <dbReference type="SAM" id="MobiDB-lite"/>
    </source>
</evidence>
<comment type="caution">
    <text evidence="2">The sequence shown here is derived from an EMBL/GenBank/DDBJ whole genome shotgun (WGS) entry which is preliminary data.</text>
</comment>
<keyword evidence="3" id="KW-1185">Reference proteome</keyword>
<feature type="region of interest" description="Disordered" evidence="1">
    <location>
        <begin position="112"/>
        <end position="134"/>
    </location>
</feature>
<dbReference type="EMBL" id="JBHSMC010000001">
    <property type="protein sequence ID" value="MFC5463881.1"/>
    <property type="molecule type" value="Genomic_DNA"/>
</dbReference>
<dbReference type="InterPro" id="IPR025953">
    <property type="entry name" value="YlbD_coat"/>
</dbReference>
<proteinExistence type="predicted"/>
<dbReference type="Proteomes" id="UP001596147">
    <property type="component" value="Unassembled WGS sequence"/>
</dbReference>